<name>A0ABM7XXA7_9PROT</name>
<accession>A0ABM7XXA7</accession>
<dbReference type="InterPro" id="IPR036291">
    <property type="entry name" value="NAD(P)-bd_dom_sf"/>
</dbReference>
<dbReference type="CDD" id="cd05233">
    <property type="entry name" value="SDR_c"/>
    <property type="match status" value="1"/>
</dbReference>
<dbReference type="RefSeq" id="WP_244457459.1">
    <property type="nucleotide sequence ID" value="NZ_AP025637.1"/>
</dbReference>
<dbReference type="InterPro" id="IPR020904">
    <property type="entry name" value="Sc_DH/Rdtase_CS"/>
</dbReference>
<evidence type="ECO:0000313" key="3">
    <source>
        <dbReference type="EMBL" id="BDG70110.1"/>
    </source>
</evidence>
<dbReference type="PANTHER" id="PTHR24321:SF8">
    <property type="entry name" value="ESTRADIOL 17-BETA-DEHYDROGENASE 8-RELATED"/>
    <property type="match status" value="1"/>
</dbReference>
<comment type="similarity">
    <text evidence="1">Belongs to the short-chain dehydrogenases/reductases (SDR) family.</text>
</comment>
<proteinExistence type="inferred from homology"/>
<dbReference type="NCBIfam" id="NF005559">
    <property type="entry name" value="PRK07231.1"/>
    <property type="match status" value="1"/>
</dbReference>
<protein>
    <submittedName>
        <fullName evidence="3">3-ketoacyl-ACP reductase</fullName>
    </submittedName>
</protein>
<dbReference type="Pfam" id="PF13561">
    <property type="entry name" value="adh_short_C2"/>
    <property type="match status" value="1"/>
</dbReference>
<dbReference type="SUPFAM" id="SSF51735">
    <property type="entry name" value="NAD(P)-binding Rossmann-fold domains"/>
    <property type="match status" value="1"/>
</dbReference>
<dbReference type="Proteomes" id="UP000831327">
    <property type="component" value="Chromosome"/>
</dbReference>
<dbReference type="PRINTS" id="PR00081">
    <property type="entry name" value="GDHRDH"/>
</dbReference>
<dbReference type="PROSITE" id="PS00061">
    <property type="entry name" value="ADH_SHORT"/>
    <property type="match status" value="1"/>
</dbReference>
<dbReference type="PANTHER" id="PTHR24321">
    <property type="entry name" value="DEHYDROGENASES, SHORT CHAIN"/>
    <property type="match status" value="1"/>
</dbReference>
<evidence type="ECO:0000256" key="1">
    <source>
        <dbReference type="ARBA" id="ARBA00006484"/>
    </source>
</evidence>
<evidence type="ECO:0000313" key="4">
    <source>
        <dbReference type="Proteomes" id="UP000831327"/>
    </source>
</evidence>
<sequence length="256" mass="26794">MRLQDKVVVVTGGASGIGRAIAVLFAREGAKVVIGDVTETPLEGGAPTREVIAQAGGTVRFLRCDVAAWEDVDALVGSAAAEFGRLDVMVNNAAIRGDGKPLLETTEADWDRVMAVNAKGVFFGCKRAVQQFLTQAPVNEVRGRIVNISSQHGMVAAPGKIAYGTGKAAAAYITKQVAVDYAKQGIVCNAVAPGRILTGRPAGAGTDAMEYSTMRTPMPRLGRPMDVAQAALFLASDEATYLTGHNLLVDGGWMAF</sequence>
<dbReference type="InterPro" id="IPR002347">
    <property type="entry name" value="SDR_fam"/>
</dbReference>
<evidence type="ECO:0000256" key="2">
    <source>
        <dbReference type="ARBA" id="ARBA00023002"/>
    </source>
</evidence>
<keyword evidence="2" id="KW-0560">Oxidoreductase</keyword>
<gene>
    <name evidence="3" type="ORF">Rmf_00390</name>
</gene>
<reference evidence="3 4" key="1">
    <citation type="journal article" date="2016" name="Microbes Environ.">
        <title>Phylogenetically diverse aerobic anoxygenic phototrophic bacteria isolated from epilithic biofilms in Tama river, Japan.</title>
        <authorList>
            <person name="Hirose S."/>
            <person name="Matsuura K."/>
            <person name="Haruta S."/>
        </authorList>
    </citation>
    <scope>NUCLEOTIDE SEQUENCE [LARGE SCALE GENOMIC DNA]</scope>
    <source>
        <strain evidence="3 4">S08</strain>
    </source>
</reference>
<dbReference type="Gene3D" id="3.40.50.720">
    <property type="entry name" value="NAD(P)-binding Rossmann-like Domain"/>
    <property type="match status" value="1"/>
</dbReference>
<dbReference type="EMBL" id="AP025637">
    <property type="protein sequence ID" value="BDG70110.1"/>
    <property type="molecule type" value="Genomic_DNA"/>
</dbReference>
<keyword evidence="4" id="KW-1185">Reference proteome</keyword>
<organism evidence="3 4">
    <name type="scientific">Roseomonas fluvialis</name>
    <dbReference type="NCBI Taxonomy" id="1750527"/>
    <lineage>
        <taxon>Bacteria</taxon>
        <taxon>Pseudomonadati</taxon>
        <taxon>Pseudomonadota</taxon>
        <taxon>Alphaproteobacteria</taxon>
        <taxon>Acetobacterales</taxon>
        <taxon>Roseomonadaceae</taxon>
        <taxon>Roseomonas</taxon>
    </lineage>
</organism>
<dbReference type="PRINTS" id="PR00080">
    <property type="entry name" value="SDRFAMILY"/>
</dbReference>